<dbReference type="InterPro" id="IPR009057">
    <property type="entry name" value="Homeodomain-like_sf"/>
</dbReference>
<dbReference type="PRINTS" id="PR00455">
    <property type="entry name" value="HTHTETR"/>
</dbReference>
<evidence type="ECO:0000259" key="2">
    <source>
        <dbReference type="PROSITE" id="PS50977"/>
    </source>
</evidence>
<dbReference type="PROSITE" id="PS50977">
    <property type="entry name" value="HTH_TETR_2"/>
    <property type="match status" value="1"/>
</dbReference>
<dbReference type="SUPFAM" id="SSF46689">
    <property type="entry name" value="Homeodomain-like"/>
    <property type="match status" value="1"/>
</dbReference>
<evidence type="ECO:0000256" key="1">
    <source>
        <dbReference type="ARBA" id="ARBA00023125"/>
    </source>
</evidence>
<dbReference type="EMBL" id="UOFQ01000066">
    <property type="protein sequence ID" value="VAW87511.1"/>
    <property type="molecule type" value="Genomic_DNA"/>
</dbReference>
<proteinExistence type="predicted"/>
<reference evidence="3" key="1">
    <citation type="submission" date="2018-06" db="EMBL/GenBank/DDBJ databases">
        <authorList>
            <person name="Zhirakovskaya E."/>
        </authorList>
    </citation>
    <scope>NUCLEOTIDE SEQUENCE</scope>
</reference>
<dbReference type="Pfam" id="PF00440">
    <property type="entry name" value="TetR_N"/>
    <property type="match status" value="1"/>
</dbReference>
<protein>
    <submittedName>
        <fullName evidence="3">Transcriptional regulator, AcrR family</fullName>
    </submittedName>
</protein>
<sequence length="146" mass="16242">MNAKMTQPSDEVRLRILEAATQRFAPFGYNKATMVEVAQDCGMSVANLYRYFENKLDIGANLACLSIKRERMPVVVHQHENSAQQYKSDGRQSSPGQLVFFHSDAIARRSTSSGRRATMVAGDRAKCAKPLLHRVGGGKRDHLSCK</sequence>
<dbReference type="GO" id="GO:0003677">
    <property type="term" value="F:DNA binding"/>
    <property type="evidence" value="ECO:0007669"/>
    <property type="project" value="UniProtKB-KW"/>
</dbReference>
<organism evidence="3">
    <name type="scientific">hydrothermal vent metagenome</name>
    <dbReference type="NCBI Taxonomy" id="652676"/>
    <lineage>
        <taxon>unclassified sequences</taxon>
        <taxon>metagenomes</taxon>
        <taxon>ecological metagenomes</taxon>
    </lineage>
</organism>
<dbReference type="InterPro" id="IPR001647">
    <property type="entry name" value="HTH_TetR"/>
</dbReference>
<dbReference type="AlphaFoldDB" id="A0A3B0Z7J6"/>
<name>A0A3B0Z7J6_9ZZZZ</name>
<dbReference type="Gene3D" id="1.10.10.60">
    <property type="entry name" value="Homeodomain-like"/>
    <property type="match status" value="1"/>
</dbReference>
<keyword evidence="1" id="KW-0238">DNA-binding</keyword>
<feature type="domain" description="HTH tetR-type" evidence="2">
    <location>
        <begin position="10"/>
        <end position="70"/>
    </location>
</feature>
<gene>
    <name evidence="3" type="ORF">MNBD_GAMMA17-139</name>
</gene>
<evidence type="ECO:0000313" key="3">
    <source>
        <dbReference type="EMBL" id="VAW87511.1"/>
    </source>
</evidence>
<accession>A0A3B0Z7J6</accession>